<dbReference type="AlphaFoldDB" id="I0HDN5"/>
<feature type="transmembrane region" description="Helical" evidence="1">
    <location>
        <begin position="6"/>
        <end position="29"/>
    </location>
</feature>
<evidence type="ECO:0000256" key="1">
    <source>
        <dbReference type="SAM" id="Phobius"/>
    </source>
</evidence>
<dbReference type="EMBL" id="AP012319">
    <property type="protein sequence ID" value="BAL91122.1"/>
    <property type="molecule type" value="Genomic_DNA"/>
</dbReference>
<dbReference type="eggNOG" id="COG4767">
    <property type="taxonomic scope" value="Bacteria"/>
</dbReference>
<keyword evidence="4" id="KW-1185">Reference proteome</keyword>
<reference evidence="3 4" key="1">
    <citation type="submission" date="2012-02" db="EMBL/GenBank/DDBJ databases">
        <title>Complete genome sequence of Actinoplanes missouriensis 431 (= NBRC 102363).</title>
        <authorList>
            <person name="Ohnishi Y."/>
            <person name="Ishikawa J."/>
            <person name="Sekine M."/>
            <person name="Hosoyama A."/>
            <person name="Harada T."/>
            <person name="Narita H."/>
            <person name="Hata T."/>
            <person name="Konno Y."/>
            <person name="Tutikane K."/>
            <person name="Fujita N."/>
            <person name="Horinouchi S."/>
            <person name="Hayakawa M."/>
        </authorList>
    </citation>
    <scope>NUCLEOTIDE SEQUENCE [LARGE SCALE GENOMIC DNA]</scope>
    <source>
        <strain evidence="4">ATCC 14538 / DSM 43046 / CBS 188.64 / JCM 3121 / NBRC 102363 / NCIMB 12654 / NRRL B-3342 / UNCC 431</strain>
    </source>
</reference>
<dbReference type="Pfam" id="PF04892">
    <property type="entry name" value="VanZ"/>
    <property type="match status" value="1"/>
</dbReference>
<feature type="transmembrane region" description="Helical" evidence="1">
    <location>
        <begin position="115"/>
        <end position="136"/>
    </location>
</feature>
<evidence type="ECO:0000313" key="4">
    <source>
        <dbReference type="Proteomes" id="UP000007882"/>
    </source>
</evidence>
<dbReference type="PANTHER" id="PTHR36834">
    <property type="entry name" value="MEMBRANE PROTEIN-RELATED"/>
    <property type="match status" value="1"/>
</dbReference>
<dbReference type="HOGENOM" id="CLU_077618_8_1_11"/>
<sequence length="173" mass="18218">MSGTQTQIPALPVLAPLAVILFAAVGWRLRRTPGRLLLGGAAVAYALAVVAVTLLPLQIATGDYANQIPWYEKGNWIPVITIDVVTFVANIVMFVPLGVLLALGDRTRTRTAGNVARIALACSATVEIVQFLTNVLVSSGRQADVNDLIANTLGGVIGFLAWRAVSVRVVSAT</sequence>
<evidence type="ECO:0000313" key="3">
    <source>
        <dbReference type="EMBL" id="BAL91122.1"/>
    </source>
</evidence>
<proteinExistence type="predicted"/>
<dbReference type="Proteomes" id="UP000007882">
    <property type="component" value="Chromosome"/>
</dbReference>
<organism evidence="3 4">
    <name type="scientific">Actinoplanes missouriensis (strain ATCC 14538 / DSM 43046 / CBS 188.64 / JCM 3121 / NBRC 102363 / NCIMB 12654 / NRRL B-3342 / UNCC 431)</name>
    <dbReference type="NCBI Taxonomy" id="512565"/>
    <lineage>
        <taxon>Bacteria</taxon>
        <taxon>Bacillati</taxon>
        <taxon>Actinomycetota</taxon>
        <taxon>Actinomycetes</taxon>
        <taxon>Micromonosporales</taxon>
        <taxon>Micromonosporaceae</taxon>
        <taxon>Actinoplanes</taxon>
    </lineage>
</organism>
<dbReference type="InterPro" id="IPR006976">
    <property type="entry name" value="VanZ-like"/>
</dbReference>
<dbReference type="PANTHER" id="PTHR36834:SF1">
    <property type="entry name" value="INTEGRAL MEMBRANE PROTEIN"/>
    <property type="match status" value="1"/>
</dbReference>
<dbReference type="RefSeq" id="WP_014446010.1">
    <property type="nucleotide sequence ID" value="NC_017093.1"/>
</dbReference>
<feature type="transmembrane region" description="Helical" evidence="1">
    <location>
        <begin position="36"/>
        <end position="59"/>
    </location>
</feature>
<dbReference type="PATRIC" id="fig|512565.3.peg.5898"/>
<keyword evidence="1" id="KW-1133">Transmembrane helix</keyword>
<dbReference type="STRING" id="512565.AMIS_59020"/>
<keyword evidence="1" id="KW-0812">Transmembrane</keyword>
<dbReference type="KEGG" id="ams:AMIS_59020"/>
<name>I0HDN5_ACTM4</name>
<protein>
    <recommendedName>
        <fullName evidence="2">VanZ-like domain-containing protein</fullName>
    </recommendedName>
</protein>
<dbReference type="InterPro" id="IPR053150">
    <property type="entry name" value="Teicoplanin_resist-assoc"/>
</dbReference>
<gene>
    <name evidence="3" type="ordered locus">AMIS_59020</name>
</gene>
<feature type="transmembrane region" description="Helical" evidence="1">
    <location>
        <begin position="148"/>
        <end position="165"/>
    </location>
</feature>
<accession>I0HDN5</accession>
<keyword evidence="1" id="KW-0472">Membrane</keyword>
<evidence type="ECO:0000259" key="2">
    <source>
        <dbReference type="Pfam" id="PF04892"/>
    </source>
</evidence>
<feature type="transmembrane region" description="Helical" evidence="1">
    <location>
        <begin position="79"/>
        <end position="103"/>
    </location>
</feature>
<feature type="domain" description="VanZ-like" evidence="2">
    <location>
        <begin position="43"/>
        <end position="164"/>
    </location>
</feature>